<dbReference type="EMBL" id="JAEKJA010000020">
    <property type="protein sequence ID" value="MBJ3777744.1"/>
    <property type="molecule type" value="Genomic_DNA"/>
</dbReference>
<keyword evidence="5" id="KW-0732">Signal</keyword>
<dbReference type="Pfam" id="PF00753">
    <property type="entry name" value="Lactamase_B"/>
    <property type="match status" value="1"/>
</dbReference>
<protein>
    <submittedName>
        <fullName evidence="7">MBL fold metallo-hydrolase</fullName>
    </submittedName>
</protein>
<evidence type="ECO:0000259" key="6">
    <source>
        <dbReference type="SMART" id="SM00849"/>
    </source>
</evidence>
<evidence type="ECO:0000313" key="7">
    <source>
        <dbReference type="EMBL" id="MBJ3777744.1"/>
    </source>
</evidence>
<dbReference type="InterPro" id="IPR001279">
    <property type="entry name" value="Metallo-B-lactamas"/>
</dbReference>
<evidence type="ECO:0000256" key="2">
    <source>
        <dbReference type="ARBA" id="ARBA00022723"/>
    </source>
</evidence>
<evidence type="ECO:0000256" key="1">
    <source>
        <dbReference type="ARBA" id="ARBA00007749"/>
    </source>
</evidence>
<dbReference type="AlphaFoldDB" id="A0A934IU33"/>
<feature type="chain" id="PRO_5037886868" evidence="5">
    <location>
        <begin position="27"/>
        <end position="322"/>
    </location>
</feature>
<dbReference type="PANTHER" id="PTHR42978:SF6">
    <property type="entry name" value="QUORUM-QUENCHING LACTONASE YTNP-RELATED"/>
    <property type="match status" value="1"/>
</dbReference>
<dbReference type="GO" id="GO:0016787">
    <property type="term" value="F:hydrolase activity"/>
    <property type="evidence" value="ECO:0007669"/>
    <property type="project" value="UniProtKB-KW"/>
</dbReference>
<dbReference type="Proteomes" id="UP000609531">
    <property type="component" value="Unassembled WGS sequence"/>
</dbReference>
<feature type="domain" description="Metallo-beta-lactamase" evidence="6">
    <location>
        <begin position="93"/>
        <end position="296"/>
    </location>
</feature>
<name>A0A934IU33_9HYPH</name>
<dbReference type="InterPro" id="IPR006311">
    <property type="entry name" value="TAT_signal"/>
</dbReference>
<dbReference type="Gene3D" id="3.60.15.10">
    <property type="entry name" value="Ribonuclease Z/Hydroxyacylglutathione hydrolase-like"/>
    <property type="match status" value="1"/>
</dbReference>
<dbReference type="PANTHER" id="PTHR42978">
    <property type="entry name" value="QUORUM-QUENCHING LACTONASE YTNP-RELATED-RELATED"/>
    <property type="match status" value="1"/>
</dbReference>
<dbReference type="InterPro" id="IPR036866">
    <property type="entry name" value="RibonucZ/Hydroxyglut_hydro"/>
</dbReference>
<gene>
    <name evidence="7" type="ORF">JCR33_18705</name>
</gene>
<dbReference type="SUPFAM" id="SSF56281">
    <property type="entry name" value="Metallo-hydrolase/oxidoreductase"/>
    <property type="match status" value="1"/>
</dbReference>
<sequence length="322" mass="33022">MILNRRQILLSTAAAGAASTLSVRLAAAQGAAATAGTAQAPAFHRMKVGEATVTALADGYLQLNAGVFPTVGETDFAGAMEAAFQPTSAYPAAVNAYAIEIGDRVILVDAGGSRGMAPTLGNLRANLEAAGIAPASVDTILMTHLHPDHIGGLTDATGAAAFPDAELVVAAPELEFWTDPGTRAALPDGAKGMVDGVNAVAAAYEGSTRTFTDDLGVAGVDAVALPGHTPGHTGYRLESGDTGLLIWGDIVHVPPLQLADPAIFIGFDSTPEQAVSTRQKILDEAASDRLLVAGMHLPFPGFGHIARDGDGYAFVRADWQYL</sequence>
<dbReference type="InterPro" id="IPR051013">
    <property type="entry name" value="MBL_superfamily_lactonases"/>
</dbReference>
<evidence type="ECO:0000256" key="5">
    <source>
        <dbReference type="SAM" id="SignalP"/>
    </source>
</evidence>
<reference evidence="7" key="1">
    <citation type="submission" date="2020-12" db="EMBL/GenBank/DDBJ databases">
        <title>Bacterial taxonomy.</title>
        <authorList>
            <person name="Pan X."/>
        </authorList>
    </citation>
    <scope>NUCLEOTIDE SEQUENCE</scope>
    <source>
        <strain evidence="7">B2012</strain>
    </source>
</reference>
<accession>A0A934IU33</accession>
<keyword evidence="3" id="KW-0378">Hydrolase</keyword>
<dbReference type="SMART" id="SM00849">
    <property type="entry name" value="Lactamase_B"/>
    <property type="match status" value="1"/>
</dbReference>
<evidence type="ECO:0000256" key="3">
    <source>
        <dbReference type="ARBA" id="ARBA00022801"/>
    </source>
</evidence>
<proteinExistence type="inferred from homology"/>
<dbReference type="GO" id="GO:0046872">
    <property type="term" value="F:metal ion binding"/>
    <property type="evidence" value="ECO:0007669"/>
    <property type="project" value="UniProtKB-KW"/>
</dbReference>
<evidence type="ECO:0000256" key="4">
    <source>
        <dbReference type="ARBA" id="ARBA00022833"/>
    </source>
</evidence>
<comment type="similarity">
    <text evidence="1">Belongs to the metallo-beta-lactamase superfamily.</text>
</comment>
<dbReference type="PROSITE" id="PS51318">
    <property type="entry name" value="TAT"/>
    <property type="match status" value="1"/>
</dbReference>
<feature type="signal peptide" evidence="5">
    <location>
        <begin position="1"/>
        <end position="26"/>
    </location>
</feature>
<evidence type="ECO:0000313" key="8">
    <source>
        <dbReference type="Proteomes" id="UP000609531"/>
    </source>
</evidence>
<organism evidence="7 8">
    <name type="scientific">Acuticoccus mangrovi</name>
    <dbReference type="NCBI Taxonomy" id="2796142"/>
    <lineage>
        <taxon>Bacteria</taxon>
        <taxon>Pseudomonadati</taxon>
        <taxon>Pseudomonadota</taxon>
        <taxon>Alphaproteobacteria</taxon>
        <taxon>Hyphomicrobiales</taxon>
        <taxon>Amorphaceae</taxon>
        <taxon>Acuticoccus</taxon>
    </lineage>
</organism>
<dbReference type="CDD" id="cd07720">
    <property type="entry name" value="OPHC2-like_MBL-fold"/>
    <property type="match status" value="1"/>
</dbReference>
<comment type="caution">
    <text evidence="7">The sequence shown here is derived from an EMBL/GenBank/DDBJ whole genome shotgun (WGS) entry which is preliminary data.</text>
</comment>
<keyword evidence="4" id="KW-0862">Zinc</keyword>
<keyword evidence="8" id="KW-1185">Reference proteome</keyword>
<keyword evidence="2" id="KW-0479">Metal-binding</keyword>
<dbReference type="RefSeq" id="WP_198883649.1">
    <property type="nucleotide sequence ID" value="NZ_JAEKJA010000020.1"/>
</dbReference>